<keyword evidence="4" id="KW-1185">Reference proteome</keyword>
<dbReference type="Proteomes" id="UP001597018">
    <property type="component" value="Unassembled WGS sequence"/>
</dbReference>
<dbReference type="RefSeq" id="WP_263247804.1">
    <property type="nucleotide sequence ID" value="NZ_BAABLT010000017.1"/>
</dbReference>
<evidence type="ECO:0000313" key="4">
    <source>
        <dbReference type="Proteomes" id="UP001597018"/>
    </source>
</evidence>
<dbReference type="SUPFAM" id="SSF53182">
    <property type="entry name" value="Pyrrolidone carboxyl peptidase (pyroglutamate aminopeptidase)"/>
    <property type="match status" value="1"/>
</dbReference>
<evidence type="ECO:0000313" key="3">
    <source>
        <dbReference type="EMBL" id="MFD0920312.1"/>
    </source>
</evidence>
<reference evidence="4" key="1">
    <citation type="journal article" date="2019" name="Int. J. Syst. Evol. Microbiol.">
        <title>The Global Catalogue of Microorganisms (GCM) 10K type strain sequencing project: providing services to taxonomists for standard genome sequencing and annotation.</title>
        <authorList>
            <consortium name="The Broad Institute Genomics Platform"/>
            <consortium name="The Broad Institute Genome Sequencing Center for Infectious Disease"/>
            <person name="Wu L."/>
            <person name="Ma J."/>
        </authorList>
    </citation>
    <scope>NUCLEOTIDE SEQUENCE [LARGE SCALE GENOMIC DNA]</scope>
    <source>
        <strain evidence="4">CCUG 56401</strain>
    </source>
</reference>
<gene>
    <name evidence="3" type="ORF">ACFQ16_11225</name>
</gene>
<dbReference type="EMBL" id="JBHTIW010000006">
    <property type="protein sequence ID" value="MFD0920312.1"/>
    <property type="molecule type" value="Genomic_DNA"/>
</dbReference>
<sequence length="484" mass="51764">MKQVLIAAALAVVAVAATVAPASATPRGCLDPAVPLPVEENRLGATLPDEADPGRAQAEPLSERMIGGAGFGAFTPDLVARLCRTSGPAAARAVVVDAGERLWRAAVDRAQRRVVRGALPSSDDRPLYWTRLRARAALRQWVPGFRVSRERLVTAFDRASRGVRDVDFPPGVRRVLVSGFDPYTLDGGQRGPAPGTVGNNLRHGNPSGAAALALDGTTVRTPDGGLARIEAYTLPVNYPEFARGYLEDTVGPAMRRGLDASVTISQAGGAAFDLEQWNGRYHGVSPGNDGVRPCPPVHGAPRLAVDDPRCDTAVVPRWGGPADFDLHNPPQWTSTTLPVDRMIAARTGAGVPRPPGDTWPDQSEAFGVVWHTNYTEFPDCRSTERVTRNSPVPPEHPPAAPPVPPDPGSCSYSGGGGNYLSNESGYRNALLRDRMGLDIPAGHVHTPDMQHFETRFGDSDATFDAWRRAIVHQTRELIRVVADG</sequence>
<feature type="chain" id="PRO_5045221649" evidence="2">
    <location>
        <begin position="25"/>
        <end position="484"/>
    </location>
</feature>
<evidence type="ECO:0000256" key="1">
    <source>
        <dbReference type="SAM" id="MobiDB-lite"/>
    </source>
</evidence>
<accession>A0ABW3FPS9</accession>
<feature type="signal peptide" evidence="2">
    <location>
        <begin position="1"/>
        <end position="24"/>
    </location>
</feature>
<dbReference type="InterPro" id="IPR036440">
    <property type="entry name" value="Peptidase_C15-like_sf"/>
</dbReference>
<organism evidence="3 4">
    <name type="scientific">Saccharopolyspora rosea</name>
    <dbReference type="NCBI Taxonomy" id="524884"/>
    <lineage>
        <taxon>Bacteria</taxon>
        <taxon>Bacillati</taxon>
        <taxon>Actinomycetota</taxon>
        <taxon>Actinomycetes</taxon>
        <taxon>Pseudonocardiales</taxon>
        <taxon>Pseudonocardiaceae</taxon>
        <taxon>Saccharopolyspora</taxon>
    </lineage>
</organism>
<feature type="compositionally biased region" description="Pro residues" evidence="1">
    <location>
        <begin position="391"/>
        <end position="407"/>
    </location>
</feature>
<feature type="region of interest" description="Disordered" evidence="1">
    <location>
        <begin position="382"/>
        <end position="410"/>
    </location>
</feature>
<dbReference type="Gene3D" id="3.40.630.20">
    <property type="entry name" value="Peptidase C15, pyroglutamyl peptidase I-like"/>
    <property type="match status" value="1"/>
</dbReference>
<comment type="caution">
    <text evidence="3">The sequence shown here is derived from an EMBL/GenBank/DDBJ whole genome shotgun (WGS) entry which is preliminary data.</text>
</comment>
<keyword evidence="2" id="KW-0732">Signal</keyword>
<protein>
    <submittedName>
        <fullName evidence="3">Uncharacterized protein</fullName>
    </submittedName>
</protein>
<evidence type="ECO:0000256" key="2">
    <source>
        <dbReference type="SAM" id="SignalP"/>
    </source>
</evidence>
<proteinExistence type="predicted"/>
<name>A0ABW3FPS9_9PSEU</name>